<accession>A0A0K8MHB2</accession>
<dbReference type="RefSeq" id="WP_061993288.1">
    <property type="nucleotide sequence ID" value="NZ_DF968003.1"/>
</dbReference>
<sequence>MGQNEWRDAFKQKNGREPSLAEFKAAKANGFALPEAGPDGKEEARAWIKEFEATYNRRPTVQELEHRRNLDTPVANTQPASQFEQTNKPIETSNLAGSDPETTPGARPAKKKSKKNKLIISLVGIAVVLAALVAYGYNYYSYDSSLDRATTALKTYDSDKYQNVTEWSDSKKSLSADNLTPLANYLEDKGMTKSQLRSWLDQSNKGVRFVRDGQKFLIFPHYTVVVDPVDLTVSTNQSGLTLTANGKTLTDKSDSDYSVILKHQAAGLYKFTAEGTLNGQHVKTQDSEYFGNSRNDSIDLNVKTISFTVNSNVDGGSVYVGGTRVATISNGSADINNIAVTKGAKVYVKSQGSGSTIKTDSESLADIDDGDTVTLNSDDVLNKSDAQDQLEDMASDLTSYGQDEDDASDLSSVFTSGSSNKSYQDFSQMIHNNRHSSKRNADSINFGNIVIDQVAAKSKKAVDVTFEMQEDFNYTADTDPDKHTAGTLTQRYQLIAHMVYDSDKGKWLVDSIDSNQKKLSETDNTK</sequence>
<dbReference type="AlphaFoldDB" id="A0A0K8MHB2"/>
<proteinExistence type="predicted"/>
<dbReference type="EMBL" id="DF968003">
    <property type="protein sequence ID" value="GAO99925.1"/>
    <property type="molecule type" value="Genomic_DNA"/>
</dbReference>
<evidence type="ECO:0000256" key="1">
    <source>
        <dbReference type="SAM" id="MobiDB-lite"/>
    </source>
</evidence>
<keyword evidence="5" id="KW-1185">Reference proteome</keyword>
<evidence type="ECO:0000313" key="5">
    <source>
        <dbReference type="Proteomes" id="UP000253891"/>
    </source>
</evidence>
<feature type="transmembrane region" description="Helical" evidence="2">
    <location>
        <begin position="118"/>
        <end position="140"/>
    </location>
</feature>
<dbReference type="PANTHER" id="PTHR40038:SF1">
    <property type="entry name" value="MEMBRANE-ASSOCIATED PROTEIN TCAA"/>
    <property type="match status" value="1"/>
</dbReference>
<dbReference type="OrthoDB" id="2327418at2"/>
<dbReference type="STRING" id="157463.GCA_001047075_00838"/>
<feature type="compositionally biased region" description="Basic and acidic residues" evidence="1">
    <location>
        <begin position="1"/>
        <end position="16"/>
    </location>
</feature>
<dbReference type="Pfam" id="PF22820">
    <property type="entry name" value="TcaA_3rd_4th"/>
    <property type="match status" value="1"/>
</dbReference>
<dbReference type="Proteomes" id="UP000253891">
    <property type="component" value="Unassembled WGS sequence"/>
</dbReference>
<gene>
    <name evidence="4" type="ORF">FFIC_260390</name>
</gene>
<feature type="region of interest" description="Disordered" evidence="1">
    <location>
        <begin position="1"/>
        <end position="22"/>
    </location>
</feature>
<keyword evidence="2" id="KW-0812">Transmembrane</keyword>
<organism evidence="4 5">
    <name type="scientific">Fructobacillus ficulneus</name>
    <dbReference type="NCBI Taxonomy" id="157463"/>
    <lineage>
        <taxon>Bacteria</taxon>
        <taxon>Bacillati</taxon>
        <taxon>Bacillota</taxon>
        <taxon>Bacilli</taxon>
        <taxon>Lactobacillales</taxon>
        <taxon>Lactobacillaceae</taxon>
        <taxon>Fructobacillus</taxon>
    </lineage>
</organism>
<evidence type="ECO:0000256" key="2">
    <source>
        <dbReference type="SAM" id="Phobius"/>
    </source>
</evidence>
<name>A0A0K8MHB2_9LACO</name>
<keyword evidence="2" id="KW-1133">Transmembrane helix</keyword>
<dbReference type="PANTHER" id="PTHR40038">
    <property type="entry name" value="MEMBRANE-ASSOCIATED PROTEIN TCAA"/>
    <property type="match status" value="1"/>
</dbReference>
<feature type="compositionally biased region" description="Polar residues" evidence="1">
    <location>
        <begin position="74"/>
        <end position="96"/>
    </location>
</feature>
<dbReference type="InterPro" id="IPR054530">
    <property type="entry name" value="TcaA_4th"/>
</dbReference>
<evidence type="ECO:0000259" key="3">
    <source>
        <dbReference type="Pfam" id="PF22820"/>
    </source>
</evidence>
<keyword evidence="2" id="KW-0472">Membrane</keyword>
<feature type="region of interest" description="Disordered" evidence="1">
    <location>
        <begin position="73"/>
        <end position="111"/>
    </location>
</feature>
<feature type="domain" description="TcaA 4th" evidence="3">
    <location>
        <begin position="306"/>
        <end position="376"/>
    </location>
</feature>
<protein>
    <recommendedName>
        <fullName evidence="3">TcaA 4th domain-containing protein</fullName>
    </recommendedName>
</protein>
<evidence type="ECO:0000313" key="4">
    <source>
        <dbReference type="EMBL" id="GAO99925.1"/>
    </source>
</evidence>
<reference evidence="4 5" key="1">
    <citation type="journal article" date="2015" name="BMC Genomics">
        <title>Comparative genomics of Fructobacillus spp. and Leuconostoc spp. reveals niche-specific evolution of Fructobacillus spp.</title>
        <authorList>
            <person name="Endo A."/>
            <person name="Tanizawa Y."/>
            <person name="Tanaka N."/>
            <person name="Maeno S."/>
            <person name="Kumar H."/>
            <person name="Shiwa Y."/>
            <person name="Okada S."/>
            <person name="Yoshikawa H."/>
            <person name="Dicks L."/>
            <person name="Nakagawa J."/>
            <person name="Arita M."/>
        </authorList>
    </citation>
    <scope>NUCLEOTIDE SEQUENCE [LARGE SCALE GENOMIC DNA]</scope>
    <source>
        <strain evidence="4 5">JCM 12225</strain>
    </source>
</reference>